<feature type="transmembrane region" description="Helical" evidence="1">
    <location>
        <begin position="12"/>
        <end position="33"/>
    </location>
</feature>
<dbReference type="EMBL" id="LBTF01000005">
    <property type="protein sequence ID" value="KKQ35776.1"/>
    <property type="molecule type" value="Genomic_DNA"/>
</dbReference>
<keyword evidence="1" id="KW-0812">Transmembrane</keyword>
<evidence type="ECO:0000313" key="3">
    <source>
        <dbReference type="EMBL" id="KKQ35776.1"/>
    </source>
</evidence>
<proteinExistence type="predicted"/>
<comment type="caution">
    <text evidence="3">The sequence shown here is derived from an EMBL/GenBank/DDBJ whole genome shotgun (WGS) entry which is preliminary data.</text>
</comment>
<dbReference type="InterPro" id="IPR043728">
    <property type="entry name" value="DUF5671"/>
</dbReference>
<dbReference type="Proteomes" id="UP000033876">
    <property type="component" value="Unassembled WGS sequence"/>
</dbReference>
<feature type="transmembrane region" description="Helical" evidence="1">
    <location>
        <begin position="62"/>
        <end position="81"/>
    </location>
</feature>
<name>A0A0G0K562_9BACT</name>
<dbReference type="AlphaFoldDB" id="A0A0G0K562"/>
<evidence type="ECO:0000259" key="2">
    <source>
        <dbReference type="Pfam" id="PF18920"/>
    </source>
</evidence>
<feature type="transmembrane region" description="Helical" evidence="1">
    <location>
        <begin position="101"/>
        <end position="120"/>
    </location>
</feature>
<dbReference type="Pfam" id="PF18920">
    <property type="entry name" value="DUF5671"/>
    <property type="match status" value="1"/>
</dbReference>
<feature type="transmembrane region" description="Helical" evidence="1">
    <location>
        <begin position="132"/>
        <end position="152"/>
    </location>
</feature>
<accession>A0A0G0K562</accession>
<keyword evidence="1" id="KW-0472">Membrane</keyword>
<feature type="transmembrane region" description="Helical" evidence="1">
    <location>
        <begin position="173"/>
        <end position="192"/>
    </location>
</feature>
<keyword evidence="1" id="KW-1133">Transmembrane helix</keyword>
<feature type="domain" description="DUF5671" evidence="2">
    <location>
        <begin position="11"/>
        <end position="146"/>
    </location>
</feature>
<protein>
    <recommendedName>
        <fullName evidence="2">DUF5671 domain-containing protein</fullName>
    </recommendedName>
</protein>
<organism evidence="3 4">
    <name type="scientific">Candidatus Nomurabacteria bacterium GW2011_GWB1_37_5</name>
    <dbReference type="NCBI Taxonomy" id="1618742"/>
    <lineage>
        <taxon>Bacteria</taxon>
        <taxon>Candidatus Nomuraibacteriota</taxon>
    </lineage>
</organism>
<sequence length="340" mass="39074">MSTHKLTPKYFFLCLGVLATLIASVVSFLNLVFETLNKKFPDVLNATYQYGYNTYDYEGMRTALATLIIVFPIFFVISYFWKKQVKMGLGEIDHIIRKWMIYLILFLSAAVVMVDLVTLVRYFISGEITTRFILKVVVALIVAVLIGFYYIYELQEKKKIMSISTDYAFGTDASILVILAIVFSFVIMGSPMKQRLLRFDERRIGDLQSIQWQVINYWQQKEKLPDGLKDLKDPLSGYSLPVDPEFEKGVNYEYVKKDKMKFELCATFALPIPKGWQEYSDGGIRPMPAYEKGIGGDTTMSYPYPGPGGGTNESWDHEAGRTCFERTLDPEKYPPFTKQR</sequence>
<gene>
    <name evidence="3" type="ORF">US50_C0005G0012</name>
</gene>
<evidence type="ECO:0000256" key="1">
    <source>
        <dbReference type="SAM" id="Phobius"/>
    </source>
</evidence>
<evidence type="ECO:0000313" key="4">
    <source>
        <dbReference type="Proteomes" id="UP000033876"/>
    </source>
</evidence>
<reference evidence="3 4" key="1">
    <citation type="journal article" date="2015" name="Nature">
        <title>rRNA introns, odd ribosomes, and small enigmatic genomes across a large radiation of phyla.</title>
        <authorList>
            <person name="Brown C.T."/>
            <person name="Hug L.A."/>
            <person name="Thomas B.C."/>
            <person name="Sharon I."/>
            <person name="Castelle C.J."/>
            <person name="Singh A."/>
            <person name="Wilkins M.J."/>
            <person name="Williams K.H."/>
            <person name="Banfield J.F."/>
        </authorList>
    </citation>
    <scope>NUCLEOTIDE SEQUENCE [LARGE SCALE GENOMIC DNA]</scope>
</reference>